<evidence type="ECO:0000256" key="4">
    <source>
        <dbReference type="ARBA" id="ARBA00022519"/>
    </source>
</evidence>
<protein>
    <submittedName>
        <fullName evidence="10">Uncharacterized protein</fullName>
    </submittedName>
</protein>
<evidence type="ECO:0000256" key="6">
    <source>
        <dbReference type="ARBA" id="ARBA00022989"/>
    </source>
</evidence>
<dbReference type="GO" id="GO:0005886">
    <property type="term" value="C:plasma membrane"/>
    <property type="evidence" value="ECO:0007669"/>
    <property type="project" value="UniProtKB-SubCell"/>
</dbReference>
<gene>
    <name evidence="10" type="ORF">BC670_2712</name>
</gene>
<dbReference type="PANTHER" id="PTHR30574">
    <property type="entry name" value="INNER MEMBRANE PROTEIN YEDE"/>
    <property type="match status" value="1"/>
</dbReference>
<organism evidence="10 11">
    <name type="scientific">Flavobacterium branchiophilum</name>
    <dbReference type="NCBI Taxonomy" id="55197"/>
    <lineage>
        <taxon>Bacteria</taxon>
        <taxon>Pseudomonadati</taxon>
        <taxon>Bacteroidota</taxon>
        <taxon>Flavobacteriia</taxon>
        <taxon>Flavobacteriales</taxon>
        <taxon>Flavobacteriaceae</taxon>
        <taxon>Flavobacterium</taxon>
    </lineage>
</organism>
<keyword evidence="7 9" id="KW-0472">Membrane</keyword>
<name>A0A543G6L6_9FLAO</name>
<comment type="similarity">
    <text evidence="8">Belongs to the TsuA/YedE (TC 9.B.102) family.</text>
</comment>
<sequence length="219" mass="24075">MSKIKIRKGCKIINKNRFLVTKFNTFGSKNNMNLLFETWHWAISGFLIAIIMLLLNYFGKVFGMSSNLRTLCTMAGAGRCADFFKFDWKTQKWNLVVLIGTMFGGFFATHFMQSPNNVTLNPKTISQLTAMGIEAPNGKLLPDALFSVSFSNNPKQVLILLLGGLLIGFGSRYAGGCTSGHAIAGLSNLQVQSLKAVIGFFVGGLIMSHFILPLIFTKS</sequence>
<feature type="transmembrane region" description="Helical" evidence="9">
    <location>
        <begin position="157"/>
        <end position="175"/>
    </location>
</feature>
<evidence type="ECO:0000256" key="9">
    <source>
        <dbReference type="SAM" id="Phobius"/>
    </source>
</evidence>
<keyword evidence="6 9" id="KW-1133">Transmembrane helix</keyword>
<evidence type="ECO:0000256" key="8">
    <source>
        <dbReference type="ARBA" id="ARBA00035655"/>
    </source>
</evidence>
<dbReference type="EMBL" id="VFPJ01000001">
    <property type="protein sequence ID" value="TQM41717.1"/>
    <property type="molecule type" value="Genomic_DNA"/>
</dbReference>
<feature type="transmembrane region" description="Helical" evidence="9">
    <location>
        <begin position="93"/>
        <end position="112"/>
    </location>
</feature>
<dbReference type="Proteomes" id="UP000320773">
    <property type="component" value="Unassembled WGS sequence"/>
</dbReference>
<keyword evidence="5 9" id="KW-0812">Transmembrane</keyword>
<evidence type="ECO:0000313" key="11">
    <source>
        <dbReference type="Proteomes" id="UP000320773"/>
    </source>
</evidence>
<reference evidence="10 11" key="1">
    <citation type="submission" date="2019-06" db="EMBL/GenBank/DDBJ databases">
        <title>Genomic Encyclopedia of Archaeal and Bacterial Type Strains, Phase II (KMG-II): from individual species to whole genera.</title>
        <authorList>
            <person name="Goeker M."/>
        </authorList>
    </citation>
    <scope>NUCLEOTIDE SEQUENCE [LARGE SCALE GENOMIC DNA]</scope>
    <source>
        <strain evidence="10 11">DSM 24789</strain>
    </source>
</reference>
<dbReference type="PANTHER" id="PTHR30574:SF1">
    <property type="entry name" value="SULPHUR TRANSPORT DOMAIN-CONTAINING PROTEIN"/>
    <property type="match status" value="1"/>
</dbReference>
<evidence type="ECO:0000256" key="7">
    <source>
        <dbReference type="ARBA" id="ARBA00023136"/>
    </source>
</evidence>
<proteinExistence type="inferred from homology"/>
<evidence type="ECO:0000256" key="2">
    <source>
        <dbReference type="ARBA" id="ARBA00022448"/>
    </source>
</evidence>
<feature type="transmembrane region" description="Helical" evidence="9">
    <location>
        <begin position="196"/>
        <end position="216"/>
    </location>
</feature>
<evidence type="ECO:0000313" key="10">
    <source>
        <dbReference type="EMBL" id="TQM41717.1"/>
    </source>
</evidence>
<evidence type="ECO:0000256" key="1">
    <source>
        <dbReference type="ARBA" id="ARBA00004429"/>
    </source>
</evidence>
<comment type="caution">
    <text evidence="10">The sequence shown here is derived from an EMBL/GenBank/DDBJ whole genome shotgun (WGS) entry which is preliminary data.</text>
</comment>
<dbReference type="Pfam" id="PF04143">
    <property type="entry name" value="Sulf_transp"/>
    <property type="match status" value="1"/>
</dbReference>
<evidence type="ECO:0000256" key="5">
    <source>
        <dbReference type="ARBA" id="ARBA00022692"/>
    </source>
</evidence>
<dbReference type="AlphaFoldDB" id="A0A543G6L6"/>
<feature type="transmembrane region" description="Helical" evidence="9">
    <location>
        <begin position="39"/>
        <end position="59"/>
    </location>
</feature>
<comment type="subcellular location">
    <subcellularLocation>
        <location evidence="1">Cell inner membrane</location>
        <topology evidence="1">Multi-pass membrane protein</topology>
    </subcellularLocation>
</comment>
<accession>A0A543G6L6</accession>
<keyword evidence="3" id="KW-1003">Cell membrane</keyword>
<dbReference type="InterPro" id="IPR007272">
    <property type="entry name" value="Sulf_transp_TsuA/YedE"/>
</dbReference>
<keyword evidence="4" id="KW-0997">Cell inner membrane</keyword>
<evidence type="ECO:0000256" key="3">
    <source>
        <dbReference type="ARBA" id="ARBA00022475"/>
    </source>
</evidence>
<keyword evidence="2" id="KW-0813">Transport</keyword>